<feature type="region of interest" description="Disordered" evidence="1">
    <location>
        <begin position="209"/>
        <end position="236"/>
    </location>
</feature>
<feature type="region of interest" description="Disordered" evidence="1">
    <location>
        <begin position="113"/>
        <end position="134"/>
    </location>
</feature>
<feature type="compositionally biased region" description="Low complexity" evidence="1">
    <location>
        <begin position="188"/>
        <end position="199"/>
    </location>
</feature>
<reference evidence="2" key="1">
    <citation type="submission" date="2023-03" db="EMBL/GenBank/DDBJ databases">
        <authorList>
            <person name="Julca I."/>
        </authorList>
    </citation>
    <scope>NUCLEOTIDE SEQUENCE</scope>
</reference>
<feature type="region of interest" description="Disordered" evidence="1">
    <location>
        <begin position="182"/>
        <end position="201"/>
    </location>
</feature>
<keyword evidence="3" id="KW-1185">Reference proteome</keyword>
<organism evidence="2 3">
    <name type="scientific">Oldenlandia corymbosa var. corymbosa</name>
    <dbReference type="NCBI Taxonomy" id="529605"/>
    <lineage>
        <taxon>Eukaryota</taxon>
        <taxon>Viridiplantae</taxon>
        <taxon>Streptophyta</taxon>
        <taxon>Embryophyta</taxon>
        <taxon>Tracheophyta</taxon>
        <taxon>Spermatophyta</taxon>
        <taxon>Magnoliopsida</taxon>
        <taxon>eudicotyledons</taxon>
        <taxon>Gunneridae</taxon>
        <taxon>Pentapetalae</taxon>
        <taxon>asterids</taxon>
        <taxon>lamiids</taxon>
        <taxon>Gentianales</taxon>
        <taxon>Rubiaceae</taxon>
        <taxon>Rubioideae</taxon>
        <taxon>Spermacoceae</taxon>
        <taxon>Hedyotis-Oldenlandia complex</taxon>
        <taxon>Oldenlandia</taxon>
    </lineage>
</organism>
<evidence type="ECO:0000313" key="3">
    <source>
        <dbReference type="Proteomes" id="UP001161247"/>
    </source>
</evidence>
<protein>
    <submittedName>
        <fullName evidence="2">OLC1v1007933C1</fullName>
    </submittedName>
</protein>
<feature type="compositionally biased region" description="Basic and acidic residues" evidence="1">
    <location>
        <begin position="113"/>
        <end position="127"/>
    </location>
</feature>
<dbReference type="AlphaFoldDB" id="A0AAV1DMV6"/>
<sequence length="236" mass="26006">MPQYCVDCKKLGYDHQSCRQNHKVSSSQRPESHTLKPHSKQAPLPNHPPSSIIIQTPLPQATVADGDSPFVHTNSPEKQNAEAGSGLRPATSVPPLLEDLQIIFADITAQIESHREETSRPTIEDRQQSPWMEENQRIRQIPPNSKLSCASVAHVIAAIAANAISAEENQISQSDQHISILNEEKSKSNSPSQQISPSSLEKEYSFLNVSSNNSGHKFNPEVPEFTSSPQPKILLL</sequence>
<feature type="region of interest" description="Disordered" evidence="1">
    <location>
        <begin position="17"/>
        <end position="92"/>
    </location>
</feature>
<accession>A0AAV1DMV6</accession>
<proteinExistence type="predicted"/>
<dbReference type="EMBL" id="OX459123">
    <property type="protein sequence ID" value="CAI9108360.1"/>
    <property type="molecule type" value="Genomic_DNA"/>
</dbReference>
<gene>
    <name evidence="2" type="ORF">OLC1_LOCUS16460</name>
</gene>
<name>A0AAV1DMV6_OLDCO</name>
<dbReference type="Proteomes" id="UP001161247">
    <property type="component" value="Chromosome 6"/>
</dbReference>
<evidence type="ECO:0000313" key="2">
    <source>
        <dbReference type="EMBL" id="CAI9108360.1"/>
    </source>
</evidence>
<evidence type="ECO:0000256" key="1">
    <source>
        <dbReference type="SAM" id="MobiDB-lite"/>
    </source>
</evidence>